<keyword evidence="2" id="KW-0862">Zinc</keyword>
<dbReference type="InterPro" id="IPR004910">
    <property type="entry name" value="Yippee/Mis18/Cereblon"/>
</dbReference>
<dbReference type="InterPro" id="IPR046336">
    <property type="entry name" value="Lon_prtase_N_sf"/>
</dbReference>
<evidence type="ECO:0000259" key="4">
    <source>
        <dbReference type="PROSITE" id="PS51788"/>
    </source>
</evidence>
<dbReference type="InterPro" id="IPR034750">
    <property type="entry name" value="CULT"/>
</dbReference>
<gene>
    <name evidence="5" type="ORF">P879_04436</name>
</gene>
<dbReference type="PROSITE" id="PS51788">
    <property type="entry name" value="CULT"/>
    <property type="match status" value="1"/>
</dbReference>
<accession>A0A8T0DHQ5</accession>
<dbReference type="Pfam" id="PF03226">
    <property type="entry name" value="Yippee-Mis18"/>
    <property type="match status" value="1"/>
</dbReference>
<evidence type="ECO:0000256" key="3">
    <source>
        <dbReference type="SAM" id="MobiDB-lite"/>
    </source>
</evidence>
<evidence type="ECO:0000256" key="1">
    <source>
        <dbReference type="ARBA" id="ARBA00022723"/>
    </source>
</evidence>
<dbReference type="EMBL" id="JTDF01005373">
    <property type="protein sequence ID" value="KAF8566277.1"/>
    <property type="molecule type" value="Genomic_DNA"/>
</dbReference>
<dbReference type="Gene3D" id="2.170.150.20">
    <property type="entry name" value="Peptide methionine sulfoxide reductase"/>
    <property type="match status" value="1"/>
</dbReference>
<proteinExistence type="predicted"/>
<dbReference type="Gene3D" id="2.30.130.40">
    <property type="entry name" value="LON domain-like"/>
    <property type="match status" value="1"/>
</dbReference>
<keyword evidence="6" id="KW-1185">Reference proteome</keyword>
<evidence type="ECO:0000256" key="2">
    <source>
        <dbReference type="ARBA" id="ARBA00022833"/>
    </source>
</evidence>
<dbReference type="AlphaFoldDB" id="A0A8T0DHQ5"/>
<dbReference type="Gene3D" id="1.20.58.1480">
    <property type="match status" value="1"/>
</dbReference>
<organism evidence="5 6">
    <name type="scientific">Paragonimus westermani</name>
    <dbReference type="NCBI Taxonomy" id="34504"/>
    <lineage>
        <taxon>Eukaryota</taxon>
        <taxon>Metazoa</taxon>
        <taxon>Spiralia</taxon>
        <taxon>Lophotrochozoa</taxon>
        <taxon>Platyhelminthes</taxon>
        <taxon>Trematoda</taxon>
        <taxon>Digenea</taxon>
        <taxon>Plagiorchiida</taxon>
        <taxon>Troglotremata</taxon>
        <taxon>Troglotrematidae</taxon>
        <taxon>Paragonimus</taxon>
    </lineage>
</organism>
<comment type="caution">
    <text evidence="5">The sequence shown here is derived from an EMBL/GenBank/DDBJ whole genome shotgun (WGS) entry which is preliminary data.</text>
</comment>
<dbReference type="FunFam" id="2.170.150.20:FF:000007">
    <property type="entry name" value="Protein cereblon"/>
    <property type="match status" value="1"/>
</dbReference>
<feature type="compositionally biased region" description="Basic residues" evidence="3">
    <location>
        <begin position="232"/>
        <end position="243"/>
    </location>
</feature>
<protein>
    <recommendedName>
        <fullName evidence="4">CULT domain-containing protein</fullName>
    </recommendedName>
</protein>
<dbReference type="GO" id="GO:0046872">
    <property type="term" value="F:metal ion binding"/>
    <property type="evidence" value="ECO:0007669"/>
    <property type="project" value="UniProtKB-KW"/>
</dbReference>
<dbReference type="OrthoDB" id="267517at2759"/>
<keyword evidence="1" id="KW-0479">Metal-binding</keyword>
<feature type="compositionally biased region" description="Low complexity" evidence="3">
    <location>
        <begin position="247"/>
        <end position="262"/>
    </location>
</feature>
<dbReference type="Proteomes" id="UP000699462">
    <property type="component" value="Unassembled WGS sequence"/>
</dbReference>
<name>A0A8T0DHQ5_9TREM</name>
<feature type="domain" description="CULT" evidence="4">
    <location>
        <begin position="517"/>
        <end position="626"/>
    </location>
</feature>
<dbReference type="CDD" id="cd15777">
    <property type="entry name" value="CRBN_C_like"/>
    <property type="match status" value="1"/>
</dbReference>
<sequence>MWDGGSDAVENVSRVLLGVSENESAVIDSEGICESDINFDRALPGLHKYLGDDFVEVGGRTIFEPGTEARMFAFYRSGVILVPGQSLPLIAYGPYESKLLRRVNREKLPLIFLPGCLDHLSALDDLIGFVGTSADLMAIRFPDDEEDHTTHAIFVGRQRFLIKKMTRDESYPLVCHGTILPELSINREMASHPLGWGLIPRSWSRFGTDPIAIRSKQPETDPVLPASDHSRSSRAKPARRRSRHSQDSASASSTSSSSPSASYHSVTCALPPGNPLSIFDSRLSTWRYFGPVSSGSASTFSSVPSSNSRLDHFVDDTPIQTACGLHASNTPDVTPVAISSTEHGADDDGAIAVLSAVSCQPTRTNTTDTATVTTSQHTIPQPTEPRIDELTEDVELIMDRAVDRVGRPFRYRIRQPCHPRLLARRDVLAAVAESFVPLPVWVYRQYDVNYLVTAIQTELLNWNDTWQVDRFRPDLAIPFSYWLVQNLPIPGQLKVHILGIDHVVPRLRALLDVIRRSTACVCVGCDANITSNRDIICLAQEGSFQTYVNPAGVLHDMVTVSQVAQDAIMLVGSASEEYSWFPGYSWTIANCANCSQHLGWLFNAVKSDLLPRRFWGIRREAIVPGLINSTDWHPCV</sequence>
<evidence type="ECO:0000313" key="5">
    <source>
        <dbReference type="EMBL" id="KAF8566277.1"/>
    </source>
</evidence>
<feature type="region of interest" description="Disordered" evidence="3">
    <location>
        <begin position="215"/>
        <end position="266"/>
    </location>
</feature>
<reference evidence="5 6" key="1">
    <citation type="submission" date="2019-07" db="EMBL/GenBank/DDBJ databases">
        <title>Annotation for the trematode Paragonimus westermani.</title>
        <authorList>
            <person name="Choi Y.-J."/>
        </authorList>
    </citation>
    <scope>NUCLEOTIDE SEQUENCE [LARGE SCALE GENOMIC DNA]</scope>
    <source>
        <strain evidence="5">180907_Pwestermani</strain>
    </source>
</reference>
<evidence type="ECO:0000313" key="6">
    <source>
        <dbReference type="Proteomes" id="UP000699462"/>
    </source>
</evidence>